<dbReference type="Pfam" id="PF01124">
    <property type="entry name" value="MAPEG"/>
    <property type="match status" value="1"/>
</dbReference>
<keyword evidence="7" id="KW-1185">Reference proteome</keyword>
<feature type="transmembrane region" description="Helical" evidence="5">
    <location>
        <begin position="131"/>
        <end position="150"/>
    </location>
</feature>
<dbReference type="EMBL" id="JAGPXC010000005">
    <property type="protein sequence ID" value="KAH6653201.1"/>
    <property type="molecule type" value="Genomic_DNA"/>
</dbReference>
<evidence type="ECO:0000256" key="2">
    <source>
        <dbReference type="ARBA" id="ARBA00022692"/>
    </source>
</evidence>
<dbReference type="GO" id="GO:0016020">
    <property type="term" value="C:membrane"/>
    <property type="evidence" value="ECO:0007669"/>
    <property type="project" value="UniProtKB-SubCell"/>
</dbReference>
<keyword evidence="2 5" id="KW-0812">Transmembrane</keyword>
<accession>A0A9P8UJA3</accession>
<protein>
    <submittedName>
        <fullName evidence="6">Uncharacterized protein</fullName>
    </submittedName>
</protein>
<comment type="subcellular location">
    <subcellularLocation>
        <location evidence="1">Membrane</location>
    </subcellularLocation>
</comment>
<dbReference type="InterPro" id="IPR001129">
    <property type="entry name" value="Membr-assoc_MAPEG"/>
</dbReference>
<name>A0A9P8UJA3_9PEZI</name>
<dbReference type="OrthoDB" id="2122304at2759"/>
<evidence type="ECO:0000256" key="1">
    <source>
        <dbReference type="ARBA" id="ARBA00004370"/>
    </source>
</evidence>
<organism evidence="6 7">
    <name type="scientific">Truncatella angustata</name>
    <dbReference type="NCBI Taxonomy" id="152316"/>
    <lineage>
        <taxon>Eukaryota</taxon>
        <taxon>Fungi</taxon>
        <taxon>Dikarya</taxon>
        <taxon>Ascomycota</taxon>
        <taxon>Pezizomycotina</taxon>
        <taxon>Sordariomycetes</taxon>
        <taxon>Xylariomycetidae</taxon>
        <taxon>Amphisphaeriales</taxon>
        <taxon>Sporocadaceae</taxon>
        <taxon>Truncatella</taxon>
    </lineage>
</organism>
<evidence type="ECO:0000313" key="6">
    <source>
        <dbReference type="EMBL" id="KAH6653201.1"/>
    </source>
</evidence>
<proteinExistence type="predicted"/>
<dbReference type="RefSeq" id="XP_045957478.1">
    <property type="nucleotide sequence ID" value="XM_046103062.1"/>
</dbReference>
<dbReference type="SUPFAM" id="SSF161084">
    <property type="entry name" value="MAPEG domain-like"/>
    <property type="match status" value="1"/>
</dbReference>
<evidence type="ECO:0000256" key="5">
    <source>
        <dbReference type="SAM" id="Phobius"/>
    </source>
</evidence>
<keyword evidence="3 5" id="KW-1133">Transmembrane helix</keyword>
<keyword evidence="4 5" id="KW-0472">Membrane</keyword>
<sequence length="155" mass="17016">MASFFSENNISYYTLPFALVLALLPRVYSGLAGPGKRYFDPQNPRKFVETLAKAEALDKQLRLRLQRAESCSANAFEGLPLYAAAVTAGNAAGLSPQALNFLSLGYIASRILYSWVYIFGQDNPKLAAWRTRVWTAGVGCVMTLFIKAGLNSQPK</sequence>
<evidence type="ECO:0000256" key="4">
    <source>
        <dbReference type="ARBA" id="ARBA00023136"/>
    </source>
</evidence>
<dbReference type="PANTHER" id="PTHR35371">
    <property type="entry name" value="INNER MEMBRANE PROTEIN"/>
    <property type="match status" value="1"/>
</dbReference>
<feature type="transmembrane region" description="Helical" evidence="5">
    <location>
        <begin position="98"/>
        <end position="119"/>
    </location>
</feature>
<dbReference type="InterPro" id="IPR023352">
    <property type="entry name" value="MAPEG-like_dom_sf"/>
</dbReference>
<reference evidence="6" key="1">
    <citation type="journal article" date="2021" name="Nat. Commun.">
        <title>Genetic determinants of endophytism in the Arabidopsis root mycobiome.</title>
        <authorList>
            <person name="Mesny F."/>
            <person name="Miyauchi S."/>
            <person name="Thiergart T."/>
            <person name="Pickel B."/>
            <person name="Atanasova L."/>
            <person name="Karlsson M."/>
            <person name="Huettel B."/>
            <person name="Barry K.W."/>
            <person name="Haridas S."/>
            <person name="Chen C."/>
            <person name="Bauer D."/>
            <person name="Andreopoulos W."/>
            <person name="Pangilinan J."/>
            <person name="LaButti K."/>
            <person name="Riley R."/>
            <person name="Lipzen A."/>
            <person name="Clum A."/>
            <person name="Drula E."/>
            <person name="Henrissat B."/>
            <person name="Kohler A."/>
            <person name="Grigoriev I.V."/>
            <person name="Martin F.M."/>
            <person name="Hacquard S."/>
        </authorList>
    </citation>
    <scope>NUCLEOTIDE SEQUENCE</scope>
    <source>
        <strain evidence="6">MPI-SDFR-AT-0073</strain>
    </source>
</reference>
<dbReference type="AlphaFoldDB" id="A0A9P8UJA3"/>
<dbReference type="GeneID" id="70131954"/>
<comment type="caution">
    <text evidence="6">The sequence shown here is derived from an EMBL/GenBank/DDBJ whole genome shotgun (WGS) entry which is preliminary data.</text>
</comment>
<evidence type="ECO:0000313" key="7">
    <source>
        <dbReference type="Proteomes" id="UP000758603"/>
    </source>
</evidence>
<dbReference type="Gene3D" id="1.20.120.550">
    <property type="entry name" value="Membrane associated eicosanoid/glutathione metabolism-like domain"/>
    <property type="match status" value="1"/>
</dbReference>
<dbReference type="Proteomes" id="UP000758603">
    <property type="component" value="Unassembled WGS sequence"/>
</dbReference>
<gene>
    <name evidence="6" type="ORF">BKA67DRAFT_568847</name>
</gene>
<dbReference type="PANTHER" id="PTHR35371:SF1">
    <property type="entry name" value="BLR7753 PROTEIN"/>
    <property type="match status" value="1"/>
</dbReference>
<evidence type="ECO:0000256" key="3">
    <source>
        <dbReference type="ARBA" id="ARBA00022989"/>
    </source>
</evidence>